<evidence type="ECO:0000256" key="6">
    <source>
        <dbReference type="ARBA" id="ARBA00023049"/>
    </source>
</evidence>
<dbReference type="RefSeq" id="WP_209333891.1">
    <property type="nucleotide sequence ID" value="NZ_JAGIYY010000001.1"/>
</dbReference>
<keyword evidence="6" id="KW-0482">Metalloprotease</keyword>
<dbReference type="Gene3D" id="2.70.70.10">
    <property type="entry name" value="Glucose Permease (Domain IIA)"/>
    <property type="match status" value="1"/>
</dbReference>
<dbReference type="GO" id="GO:0006508">
    <property type="term" value="P:proteolysis"/>
    <property type="evidence" value="ECO:0007669"/>
    <property type="project" value="UniProtKB-KW"/>
</dbReference>
<protein>
    <submittedName>
        <fullName evidence="10">M23 family metallopeptidase</fullName>
    </submittedName>
</protein>
<evidence type="ECO:0000256" key="4">
    <source>
        <dbReference type="ARBA" id="ARBA00022801"/>
    </source>
</evidence>
<feature type="region of interest" description="Disordered" evidence="7">
    <location>
        <begin position="1"/>
        <end position="30"/>
    </location>
</feature>
<dbReference type="PANTHER" id="PTHR21666">
    <property type="entry name" value="PEPTIDASE-RELATED"/>
    <property type="match status" value="1"/>
</dbReference>
<keyword evidence="3" id="KW-0479">Metal-binding</keyword>
<dbReference type="CDD" id="cd12797">
    <property type="entry name" value="M23_peptidase"/>
    <property type="match status" value="1"/>
</dbReference>
<dbReference type="Proteomes" id="UP000666240">
    <property type="component" value="Unassembled WGS sequence"/>
</dbReference>
<keyword evidence="4" id="KW-0378">Hydrolase</keyword>
<evidence type="ECO:0000256" key="8">
    <source>
        <dbReference type="SAM" id="Phobius"/>
    </source>
</evidence>
<dbReference type="GO" id="GO:0004222">
    <property type="term" value="F:metalloendopeptidase activity"/>
    <property type="evidence" value="ECO:0007669"/>
    <property type="project" value="TreeGrafter"/>
</dbReference>
<dbReference type="InterPro" id="IPR050570">
    <property type="entry name" value="Cell_wall_metabolism_enzyme"/>
</dbReference>
<evidence type="ECO:0000256" key="3">
    <source>
        <dbReference type="ARBA" id="ARBA00022723"/>
    </source>
</evidence>
<feature type="domain" description="M23ase beta-sheet core" evidence="9">
    <location>
        <begin position="505"/>
        <end position="602"/>
    </location>
</feature>
<sequence>MQDVDATIAAALGDEPPLDGDGRSGPPDRREISARWLSGTFLTGVTSSVLMGVALFAALDGREQLANPPEVATLAPAGSMGNEGGEAAKRDRVVAPRAIARQTDRQRMEVSTVSRQGDRDVIRTVPFMHVTMAMAERATARASYPKFDPLEVFAEDASVQTANTGLIYGARVESEVTLKTGAFPLETAAFDEKSELSADEVEDVVRTTGAILSDGAIQVASLHYVDEERFGNALDGQILAPYGVRIVPQNMSVFPRAGSETGRDYAEEIIPIKTDQSVKTALAKFGYDTNEAEAMAASLSEVTGEDTLEAGAILRVGLEVTGDQGTVLRCSLYEKGDHIATVALNDQGEFVEGDAPAPSPLVASAFGQTLPAPARGELPTLYDAVNRSALSYGLSRTMTKQLVKLLASDVDYQARITPTDRLEVFFSQPDDDNNSTEASELLYVKARIGDVERVFYRFQMEDGTIDYFDEDGRSSRQFLLRNPVPNGRFTSSFGARRHPILGYTRMHTGVDWAAPRGTPIIASGNGVVVSAGWSSGYGRQTIIRHANGYESSYNHQNAFAPGVRAGAKVRQGQVIGYVGTTGLSTGAHLHYELIVNGTKVDPMRVRLPEGRALKDEELAAFEKERERIDTLLSDEAQKGLTLASR</sequence>
<evidence type="ECO:0000256" key="5">
    <source>
        <dbReference type="ARBA" id="ARBA00022833"/>
    </source>
</evidence>
<organism evidence="10 11">
    <name type="scientific">Tianweitania sediminis</name>
    <dbReference type="NCBI Taxonomy" id="1502156"/>
    <lineage>
        <taxon>Bacteria</taxon>
        <taxon>Pseudomonadati</taxon>
        <taxon>Pseudomonadota</taxon>
        <taxon>Alphaproteobacteria</taxon>
        <taxon>Hyphomicrobiales</taxon>
        <taxon>Phyllobacteriaceae</taxon>
        <taxon>Tianweitania</taxon>
    </lineage>
</organism>
<evidence type="ECO:0000256" key="2">
    <source>
        <dbReference type="ARBA" id="ARBA00022670"/>
    </source>
</evidence>
<dbReference type="SUPFAM" id="SSF51261">
    <property type="entry name" value="Duplicated hybrid motif"/>
    <property type="match status" value="1"/>
</dbReference>
<keyword evidence="8" id="KW-1133">Transmembrane helix</keyword>
<dbReference type="GO" id="GO:0046872">
    <property type="term" value="F:metal ion binding"/>
    <property type="evidence" value="ECO:0007669"/>
    <property type="project" value="UniProtKB-KW"/>
</dbReference>
<feature type="compositionally biased region" description="Basic and acidic residues" evidence="7">
    <location>
        <begin position="20"/>
        <end position="30"/>
    </location>
</feature>
<evidence type="ECO:0000256" key="7">
    <source>
        <dbReference type="SAM" id="MobiDB-lite"/>
    </source>
</evidence>
<keyword evidence="8" id="KW-0812">Transmembrane</keyword>
<dbReference type="AlphaFoldDB" id="A0A8J7UIL3"/>
<accession>A0A8J7UIL3</accession>
<reference evidence="10" key="1">
    <citation type="submission" date="2021-03" db="EMBL/GenBank/DDBJ databases">
        <title>Genome sequencing and assembly of Tianweitania sediminis.</title>
        <authorList>
            <person name="Chhetri G."/>
        </authorList>
    </citation>
    <scope>NUCLEOTIDE SEQUENCE</scope>
    <source>
        <strain evidence="10">Z8</strain>
    </source>
</reference>
<keyword evidence="2" id="KW-0645">Protease</keyword>
<dbReference type="Gene3D" id="3.10.450.350">
    <property type="match status" value="1"/>
</dbReference>
<dbReference type="EMBL" id="JAGIYY010000001">
    <property type="protein sequence ID" value="MBP0437940.1"/>
    <property type="molecule type" value="Genomic_DNA"/>
</dbReference>
<dbReference type="Pfam" id="PF01551">
    <property type="entry name" value="Peptidase_M23"/>
    <property type="match status" value="1"/>
</dbReference>
<proteinExistence type="predicted"/>
<gene>
    <name evidence="10" type="ORF">J5Y06_04620</name>
</gene>
<evidence type="ECO:0000313" key="11">
    <source>
        <dbReference type="Proteomes" id="UP000666240"/>
    </source>
</evidence>
<evidence type="ECO:0000259" key="9">
    <source>
        <dbReference type="Pfam" id="PF01551"/>
    </source>
</evidence>
<name>A0A8J7UIL3_9HYPH</name>
<comment type="cofactor">
    <cofactor evidence="1">
        <name>Zn(2+)</name>
        <dbReference type="ChEBI" id="CHEBI:29105"/>
    </cofactor>
</comment>
<keyword evidence="11" id="KW-1185">Reference proteome</keyword>
<feature type="transmembrane region" description="Helical" evidence="8">
    <location>
        <begin position="36"/>
        <end position="59"/>
    </location>
</feature>
<comment type="caution">
    <text evidence="10">The sequence shown here is derived from an EMBL/GenBank/DDBJ whole genome shotgun (WGS) entry which is preliminary data.</text>
</comment>
<dbReference type="InterPro" id="IPR011055">
    <property type="entry name" value="Dup_hybrid_motif"/>
</dbReference>
<keyword evidence="8" id="KW-0472">Membrane</keyword>
<keyword evidence="5" id="KW-0862">Zinc</keyword>
<dbReference type="InterPro" id="IPR016047">
    <property type="entry name" value="M23ase_b-sheet_dom"/>
</dbReference>
<evidence type="ECO:0000313" key="10">
    <source>
        <dbReference type="EMBL" id="MBP0437940.1"/>
    </source>
</evidence>
<evidence type="ECO:0000256" key="1">
    <source>
        <dbReference type="ARBA" id="ARBA00001947"/>
    </source>
</evidence>
<dbReference type="PANTHER" id="PTHR21666:SF288">
    <property type="entry name" value="CELL DIVISION PROTEIN YTFB"/>
    <property type="match status" value="1"/>
</dbReference>